<reference evidence="9" key="2">
    <citation type="submission" date="2023-05" db="EMBL/GenBank/DDBJ databases">
        <authorList>
            <person name="Fouks B."/>
        </authorList>
    </citation>
    <scope>NUCLEOTIDE SEQUENCE</scope>
    <source>
        <strain evidence="9">Stay&amp;Tobe</strain>
        <tissue evidence="9">Testes</tissue>
    </source>
</reference>
<gene>
    <name evidence="9" type="ORF">L9F63_004719</name>
</gene>
<evidence type="ECO:0000256" key="1">
    <source>
        <dbReference type="ARBA" id="ARBA00004138"/>
    </source>
</evidence>
<dbReference type="InterPro" id="IPR025254">
    <property type="entry name" value="CCDC113/CCDC96_CC"/>
</dbReference>
<keyword evidence="4" id="KW-0966">Cell projection</keyword>
<keyword evidence="2" id="KW-0970">Cilium biogenesis/degradation</keyword>
<dbReference type="Proteomes" id="UP001233999">
    <property type="component" value="Unassembled WGS sequence"/>
</dbReference>
<keyword evidence="3 7" id="KW-0175">Coiled coil</keyword>
<evidence type="ECO:0000259" key="8">
    <source>
        <dbReference type="Pfam" id="PF13870"/>
    </source>
</evidence>
<evidence type="ECO:0000256" key="7">
    <source>
        <dbReference type="SAM" id="Coils"/>
    </source>
</evidence>
<evidence type="ECO:0000313" key="10">
    <source>
        <dbReference type="Proteomes" id="UP001233999"/>
    </source>
</evidence>
<dbReference type="GO" id="GO:0036064">
    <property type="term" value="C:ciliary basal body"/>
    <property type="evidence" value="ECO:0007669"/>
    <property type="project" value="TreeGrafter"/>
</dbReference>
<evidence type="ECO:0000256" key="4">
    <source>
        <dbReference type="ARBA" id="ARBA00023273"/>
    </source>
</evidence>
<comment type="similarity">
    <text evidence="5">Belongs to the CFAP263 family.</text>
</comment>
<dbReference type="PANTHER" id="PTHR15654:SF2">
    <property type="entry name" value="COILED-COIL DOMAIN-CONTAINING PROTEIN 113"/>
    <property type="match status" value="1"/>
</dbReference>
<dbReference type="InterPro" id="IPR051885">
    <property type="entry name" value="CC_CF"/>
</dbReference>
<dbReference type="GO" id="GO:0005930">
    <property type="term" value="C:axoneme"/>
    <property type="evidence" value="ECO:0007669"/>
    <property type="project" value="TreeGrafter"/>
</dbReference>
<name>A0AAD8E701_DIPPU</name>
<organism evidence="9 10">
    <name type="scientific">Diploptera punctata</name>
    <name type="common">Pacific beetle cockroach</name>
    <dbReference type="NCBI Taxonomy" id="6984"/>
    <lineage>
        <taxon>Eukaryota</taxon>
        <taxon>Metazoa</taxon>
        <taxon>Ecdysozoa</taxon>
        <taxon>Arthropoda</taxon>
        <taxon>Hexapoda</taxon>
        <taxon>Insecta</taxon>
        <taxon>Pterygota</taxon>
        <taxon>Neoptera</taxon>
        <taxon>Polyneoptera</taxon>
        <taxon>Dictyoptera</taxon>
        <taxon>Blattodea</taxon>
        <taxon>Blaberoidea</taxon>
        <taxon>Blaberidae</taxon>
        <taxon>Diplopterinae</taxon>
        <taxon>Diploptera</taxon>
    </lineage>
</organism>
<proteinExistence type="inferred from homology"/>
<protein>
    <recommendedName>
        <fullName evidence="6">Cilia- and flagella-associated protein 263</fullName>
    </recommendedName>
</protein>
<feature type="non-terminal residue" evidence="9">
    <location>
        <position position="374"/>
    </location>
</feature>
<evidence type="ECO:0000256" key="3">
    <source>
        <dbReference type="ARBA" id="ARBA00023054"/>
    </source>
</evidence>
<accession>A0AAD8E701</accession>
<comment type="subcellular location">
    <subcellularLocation>
        <location evidence="1">Cell projection</location>
        <location evidence="1">Cilium</location>
    </subcellularLocation>
</comment>
<dbReference type="AlphaFoldDB" id="A0AAD8E701"/>
<feature type="coiled-coil region" evidence="7">
    <location>
        <begin position="253"/>
        <end position="301"/>
    </location>
</feature>
<comment type="caution">
    <text evidence="9">The sequence shown here is derived from an EMBL/GenBank/DDBJ whole genome shotgun (WGS) entry which is preliminary data.</text>
</comment>
<keyword evidence="10" id="KW-1185">Reference proteome</keyword>
<sequence>LSNEELQRNVDFLIMANRYLAVENEVIQQYLSKLDPQLLIGIDQQTSQMTLLSIQRGMSPTSRRGTEEVSSIHSMVRASTQLSTGILEKGPRINLSNKDDIVSREMDELKVAMDKLNVQSARQRFNLKAKVEEMQDTVAECLETQTSLEQVEQAIDIITGRIPAEKFIRHLEEWLKRADLMMEKLRLRTLTMRSMNTRAQQLLEEKEELGQNLTYIDFEKMQIDNRQLVEKTSQKNKHVLQLKKMAGQCNLLVTVQKKKMQEQMTEFAELQQELTDLENSSKDFDAEADTVEAEAAHAEDKFTALKDYITNYTAPEVLDYIKQIVEVNELQQAVKVWSRRKKIQQTALAACKKVLRNLKQGNAMADENVNSSQQ</sequence>
<dbReference type="PANTHER" id="PTHR15654">
    <property type="entry name" value="COILED-COIL DOMAIN-CONTAINING PROTEIN 113-RELATED"/>
    <property type="match status" value="1"/>
</dbReference>
<dbReference type="GO" id="GO:0060271">
    <property type="term" value="P:cilium assembly"/>
    <property type="evidence" value="ECO:0007669"/>
    <property type="project" value="TreeGrafter"/>
</dbReference>
<dbReference type="Pfam" id="PF13870">
    <property type="entry name" value="CCDC113_CCDC96_CC"/>
    <property type="match status" value="1"/>
</dbReference>
<evidence type="ECO:0000256" key="6">
    <source>
        <dbReference type="ARBA" id="ARBA00044798"/>
    </source>
</evidence>
<evidence type="ECO:0000256" key="2">
    <source>
        <dbReference type="ARBA" id="ARBA00022794"/>
    </source>
</evidence>
<evidence type="ECO:0000313" key="9">
    <source>
        <dbReference type="EMBL" id="KAJ9579640.1"/>
    </source>
</evidence>
<evidence type="ECO:0000256" key="5">
    <source>
        <dbReference type="ARBA" id="ARBA00044506"/>
    </source>
</evidence>
<feature type="domain" description="CCDC113/CCDC96 coiled-coil" evidence="8">
    <location>
        <begin position="177"/>
        <end position="348"/>
    </location>
</feature>
<reference evidence="9" key="1">
    <citation type="journal article" date="2023" name="IScience">
        <title>Live-bearing cockroach genome reveals convergent evolutionary mechanisms linked to viviparity in insects and beyond.</title>
        <authorList>
            <person name="Fouks B."/>
            <person name="Harrison M.C."/>
            <person name="Mikhailova A.A."/>
            <person name="Marchal E."/>
            <person name="English S."/>
            <person name="Carruthers M."/>
            <person name="Jennings E.C."/>
            <person name="Chiamaka E.L."/>
            <person name="Frigard R.A."/>
            <person name="Pippel M."/>
            <person name="Attardo G.M."/>
            <person name="Benoit J.B."/>
            <person name="Bornberg-Bauer E."/>
            <person name="Tobe S.S."/>
        </authorList>
    </citation>
    <scope>NUCLEOTIDE SEQUENCE</scope>
    <source>
        <strain evidence="9">Stay&amp;Tobe</strain>
    </source>
</reference>
<dbReference type="EMBL" id="JASPKZ010008384">
    <property type="protein sequence ID" value="KAJ9579640.1"/>
    <property type="molecule type" value="Genomic_DNA"/>
</dbReference>